<proteinExistence type="predicted"/>
<dbReference type="GO" id="GO:0047372">
    <property type="term" value="F:monoacylglycerol lipase activity"/>
    <property type="evidence" value="ECO:0007669"/>
    <property type="project" value="TreeGrafter"/>
</dbReference>
<dbReference type="SUPFAM" id="SSF53474">
    <property type="entry name" value="alpha/beta-Hydrolases"/>
    <property type="match status" value="1"/>
</dbReference>
<dbReference type="PANTHER" id="PTHR43798">
    <property type="entry name" value="MONOACYLGLYCEROL LIPASE"/>
    <property type="match status" value="1"/>
</dbReference>
<name>A0A381VI78_9ZZZZ</name>
<gene>
    <name evidence="2" type="ORF">METZ01_LOCUS92864</name>
</gene>
<feature type="domain" description="AB hydrolase-1" evidence="1">
    <location>
        <begin position="89"/>
        <end position="323"/>
    </location>
</feature>
<dbReference type="InterPro" id="IPR000639">
    <property type="entry name" value="Epox_hydrolase-like"/>
</dbReference>
<protein>
    <recommendedName>
        <fullName evidence="1">AB hydrolase-1 domain-containing protein</fullName>
    </recommendedName>
</protein>
<dbReference type="EMBL" id="UINC01008901">
    <property type="protein sequence ID" value="SVA40010.1"/>
    <property type="molecule type" value="Genomic_DNA"/>
</dbReference>
<dbReference type="GO" id="GO:0016020">
    <property type="term" value="C:membrane"/>
    <property type="evidence" value="ECO:0007669"/>
    <property type="project" value="TreeGrafter"/>
</dbReference>
<dbReference type="InterPro" id="IPR000073">
    <property type="entry name" value="AB_hydrolase_1"/>
</dbReference>
<dbReference type="PANTHER" id="PTHR43798:SF33">
    <property type="entry name" value="HYDROLASE, PUTATIVE (AFU_ORTHOLOGUE AFUA_2G14860)-RELATED"/>
    <property type="match status" value="1"/>
</dbReference>
<dbReference type="Gene3D" id="3.40.50.1820">
    <property type="entry name" value="alpha/beta hydrolase"/>
    <property type="match status" value="1"/>
</dbReference>
<dbReference type="InterPro" id="IPR029058">
    <property type="entry name" value="AB_hydrolase_fold"/>
</dbReference>
<dbReference type="GO" id="GO:0046464">
    <property type="term" value="P:acylglycerol catabolic process"/>
    <property type="evidence" value="ECO:0007669"/>
    <property type="project" value="TreeGrafter"/>
</dbReference>
<dbReference type="AlphaFoldDB" id="A0A381VI78"/>
<dbReference type="InterPro" id="IPR050266">
    <property type="entry name" value="AB_hydrolase_sf"/>
</dbReference>
<dbReference type="PRINTS" id="PR00412">
    <property type="entry name" value="EPOXHYDRLASE"/>
</dbReference>
<dbReference type="PRINTS" id="PR00111">
    <property type="entry name" value="ABHYDROLASE"/>
</dbReference>
<evidence type="ECO:0000259" key="1">
    <source>
        <dbReference type="Pfam" id="PF00561"/>
    </source>
</evidence>
<accession>A0A381VI78</accession>
<dbReference type="Pfam" id="PF00561">
    <property type="entry name" value="Abhydrolase_1"/>
    <property type="match status" value="1"/>
</dbReference>
<reference evidence="2" key="1">
    <citation type="submission" date="2018-05" db="EMBL/GenBank/DDBJ databases">
        <authorList>
            <person name="Lanie J.A."/>
            <person name="Ng W.-L."/>
            <person name="Kazmierczak K.M."/>
            <person name="Andrzejewski T.M."/>
            <person name="Davidsen T.M."/>
            <person name="Wayne K.J."/>
            <person name="Tettelin H."/>
            <person name="Glass J.I."/>
            <person name="Rusch D."/>
            <person name="Podicherti R."/>
            <person name="Tsui H.-C.T."/>
            <person name="Winkler M.E."/>
        </authorList>
    </citation>
    <scope>NUCLEOTIDE SEQUENCE</scope>
</reference>
<organism evidence="2">
    <name type="scientific">marine metagenome</name>
    <dbReference type="NCBI Taxonomy" id="408172"/>
    <lineage>
        <taxon>unclassified sequences</taxon>
        <taxon>metagenomes</taxon>
        <taxon>ecological metagenomes</taxon>
    </lineage>
</organism>
<evidence type="ECO:0000313" key="2">
    <source>
        <dbReference type="EMBL" id="SVA40010.1"/>
    </source>
</evidence>
<sequence>MTIERQALAQFSVALSLLTALALVPSGSLSAQSHQPPSEPPAEWGPISINMEAIEYPHPVEFMNFRVYGQDVRIAYMDVSPVGPANGRAVVFHHGGSYYGWYWEKQIEALTNEGYRVIVKDRLGWGKSSKPILPYSMSLHASNTARLMEHAGVSEAAIVGHSIGGQMATRFAFLYPEMTTHLVTINQIGLTDSRAGRGYRPFDGEVDVDPDLQRAYEADVRTEMRRYVKWKPEFLDHLRIRHGQRLSGDWPRLRYVRRLGGNLRSMDTVVDDWPHIRTKTLILGGEIDGPNFPEHARRAVEILPNAEVFLIPGVGHNPHEEAPDIVNAELISFLAKGQ</sequence>